<name>S2X1E3_9ACTN</name>
<feature type="domain" description="HTH tetR-type" evidence="5">
    <location>
        <begin position="7"/>
        <end position="67"/>
    </location>
</feature>
<dbReference type="STRING" id="883161.HMPREF9306_00254"/>
<dbReference type="Gene3D" id="1.10.357.10">
    <property type="entry name" value="Tetracycline Repressor, domain 2"/>
    <property type="match status" value="1"/>
</dbReference>
<dbReference type="EMBL" id="AGZR01000003">
    <property type="protein sequence ID" value="EPD33839.1"/>
    <property type="molecule type" value="Genomic_DNA"/>
</dbReference>
<keyword evidence="3" id="KW-0804">Transcription</keyword>
<dbReference type="AlphaFoldDB" id="S2X1E3"/>
<gene>
    <name evidence="6" type="ORF">HMPREF9306_00254</name>
</gene>
<dbReference type="PANTHER" id="PTHR30055:SF234">
    <property type="entry name" value="HTH-TYPE TRANSCRIPTIONAL REGULATOR BETI"/>
    <property type="match status" value="1"/>
</dbReference>
<dbReference type="InterPro" id="IPR050109">
    <property type="entry name" value="HTH-type_TetR-like_transc_reg"/>
</dbReference>
<evidence type="ECO:0000256" key="1">
    <source>
        <dbReference type="ARBA" id="ARBA00023015"/>
    </source>
</evidence>
<evidence type="ECO:0000313" key="6">
    <source>
        <dbReference type="EMBL" id="EPD33839.1"/>
    </source>
</evidence>
<dbReference type="InterPro" id="IPR001647">
    <property type="entry name" value="HTH_TetR"/>
</dbReference>
<dbReference type="PROSITE" id="PS50977">
    <property type="entry name" value="HTH_TETR_2"/>
    <property type="match status" value="1"/>
</dbReference>
<evidence type="ECO:0000256" key="4">
    <source>
        <dbReference type="PROSITE-ProRule" id="PRU00335"/>
    </source>
</evidence>
<evidence type="ECO:0000256" key="3">
    <source>
        <dbReference type="ARBA" id="ARBA00023163"/>
    </source>
</evidence>
<dbReference type="PROSITE" id="PS01081">
    <property type="entry name" value="HTH_TETR_1"/>
    <property type="match status" value="1"/>
</dbReference>
<dbReference type="Pfam" id="PF00440">
    <property type="entry name" value="TetR_N"/>
    <property type="match status" value="1"/>
</dbReference>
<organism evidence="6 7">
    <name type="scientific">Propionimicrobium lymphophilum ACS-093-V-SCH5</name>
    <dbReference type="NCBI Taxonomy" id="883161"/>
    <lineage>
        <taxon>Bacteria</taxon>
        <taxon>Bacillati</taxon>
        <taxon>Actinomycetota</taxon>
        <taxon>Actinomycetes</taxon>
        <taxon>Propionibacteriales</taxon>
        <taxon>Propionibacteriaceae</taxon>
        <taxon>Propionimicrobium</taxon>
    </lineage>
</organism>
<evidence type="ECO:0000256" key="2">
    <source>
        <dbReference type="ARBA" id="ARBA00023125"/>
    </source>
</evidence>
<dbReference type="PATRIC" id="fig|883161.3.peg.258"/>
<reference evidence="6 7" key="1">
    <citation type="submission" date="2013-04" db="EMBL/GenBank/DDBJ databases">
        <title>The Genome Sequence of Propionimicrobium lymphophilum ACS-093-V-SCH5.</title>
        <authorList>
            <consortium name="The Broad Institute Genomics Platform"/>
            <person name="Earl A."/>
            <person name="Ward D."/>
            <person name="Feldgarden M."/>
            <person name="Gevers D."/>
            <person name="Saerens B."/>
            <person name="Vaneechoutte M."/>
            <person name="Walker B."/>
            <person name="Young S."/>
            <person name="Zeng Q."/>
            <person name="Gargeya S."/>
            <person name="Fitzgerald M."/>
            <person name="Haas B."/>
            <person name="Abouelleil A."/>
            <person name="Allen A.W."/>
            <person name="Alvarado L."/>
            <person name="Arachchi H.M."/>
            <person name="Berlin A.M."/>
            <person name="Chapman S.B."/>
            <person name="Gainer-Dewar J."/>
            <person name="Goldberg J."/>
            <person name="Griggs A."/>
            <person name="Gujja S."/>
            <person name="Hansen M."/>
            <person name="Howarth C."/>
            <person name="Imamovic A."/>
            <person name="Ireland A."/>
            <person name="Larimer J."/>
            <person name="McCowan C."/>
            <person name="Murphy C."/>
            <person name="Pearson M."/>
            <person name="Poon T.W."/>
            <person name="Priest M."/>
            <person name="Roberts A."/>
            <person name="Saif S."/>
            <person name="Shea T."/>
            <person name="Sisk P."/>
            <person name="Sykes S."/>
            <person name="Wortman J."/>
            <person name="Nusbaum C."/>
            <person name="Birren B."/>
        </authorList>
    </citation>
    <scope>NUCLEOTIDE SEQUENCE [LARGE SCALE GENOMIC DNA]</scope>
    <source>
        <strain evidence="6 7">ACS-093-V-SCH5</strain>
    </source>
</reference>
<feature type="DNA-binding region" description="H-T-H motif" evidence="4">
    <location>
        <begin position="30"/>
        <end position="49"/>
    </location>
</feature>
<keyword evidence="1" id="KW-0805">Transcription regulation</keyword>
<dbReference type="PANTHER" id="PTHR30055">
    <property type="entry name" value="HTH-TYPE TRANSCRIPTIONAL REGULATOR RUTR"/>
    <property type="match status" value="1"/>
</dbReference>
<dbReference type="InterPro" id="IPR009057">
    <property type="entry name" value="Homeodomain-like_sf"/>
</dbReference>
<dbReference type="HOGENOM" id="CLU_069356_15_12_11"/>
<protein>
    <recommendedName>
        <fullName evidence="5">HTH tetR-type domain-containing protein</fullName>
    </recommendedName>
</protein>
<proteinExistence type="predicted"/>
<comment type="caution">
    <text evidence="6">The sequence shown here is derived from an EMBL/GenBank/DDBJ whole genome shotgun (WGS) entry which is preliminary data.</text>
</comment>
<sequence length="195" mass="21364">MPNTPKANKQLVIIDTAADLICAHGVNGMTMSQLIKGSGVSAGAIYHHFGSKNSIVTEVARQAISWPLQALSEFRDEARSPMQLIEFSIRAVQAAPELGDLLLQLGAGAATDDELGRLLQAEFKPLRDALEDTMISWATQNGIPEAMMEGRSQLYVGLVLGFITQRRLISNFDEDEYLRYAQLSLEVTRQTDATV</sequence>
<dbReference type="SUPFAM" id="SSF46689">
    <property type="entry name" value="Homeodomain-like"/>
    <property type="match status" value="1"/>
</dbReference>
<dbReference type="GO" id="GO:0000976">
    <property type="term" value="F:transcription cis-regulatory region binding"/>
    <property type="evidence" value="ECO:0007669"/>
    <property type="project" value="TreeGrafter"/>
</dbReference>
<evidence type="ECO:0000259" key="5">
    <source>
        <dbReference type="PROSITE" id="PS50977"/>
    </source>
</evidence>
<accession>S2X1E3</accession>
<keyword evidence="2 4" id="KW-0238">DNA-binding</keyword>
<dbReference type="GO" id="GO:0003700">
    <property type="term" value="F:DNA-binding transcription factor activity"/>
    <property type="evidence" value="ECO:0007669"/>
    <property type="project" value="TreeGrafter"/>
</dbReference>
<dbReference type="PRINTS" id="PR00455">
    <property type="entry name" value="HTHTETR"/>
</dbReference>
<dbReference type="InterPro" id="IPR023772">
    <property type="entry name" value="DNA-bd_HTH_TetR-type_CS"/>
</dbReference>
<evidence type="ECO:0000313" key="7">
    <source>
        <dbReference type="Proteomes" id="UP000014417"/>
    </source>
</evidence>
<keyword evidence="7" id="KW-1185">Reference proteome</keyword>
<dbReference type="Proteomes" id="UP000014417">
    <property type="component" value="Unassembled WGS sequence"/>
</dbReference>